<dbReference type="AlphaFoldDB" id="A0AAQ3MEJ3"/>
<dbReference type="InterPro" id="IPR017441">
    <property type="entry name" value="Protein_kinase_ATP_BS"/>
</dbReference>
<dbReference type="EMBL" id="CP144690">
    <property type="protein sequence ID" value="WVY89288.1"/>
    <property type="molecule type" value="Genomic_DNA"/>
</dbReference>
<dbReference type="InterPro" id="IPR011009">
    <property type="entry name" value="Kinase-like_dom_sf"/>
</dbReference>
<keyword evidence="5" id="KW-0677">Repeat</keyword>
<evidence type="ECO:0000313" key="13">
    <source>
        <dbReference type="Proteomes" id="UP001374535"/>
    </source>
</evidence>
<evidence type="ECO:0000256" key="1">
    <source>
        <dbReference type="ARBA" id="ARBA00004167"/>
    </source>
</evidence>
<sequence>MVEAGNMVISVQVPRNVTDNFSEKNILGQGDFGTIYRGELHNGTRIAVKRMKCGAIIKNGAAEFKYEIVVLTKVCHRHLMALLEEGQEPLEWNRRLTIALDVARGDEYMRENVVDLGLVRLAPEGKASIETRNAGTFGYLAPEYTGIICFEHGQSSTRLDTKAGAYQLKPQSDSVGGASEMRTIPNSEAGDIQMVEAGNMVISIQVLRNVMDNFRNHALEFKFEIVVLTKVCHRHLVALLEEGQEPLEWNRRLTIALDMARSVEYLHGLTHQSFIHRDLKSSIILLGDDMRAKVADLGLVCLASKGKASVETKIAGTFGYLAPEYAGIT</sequence>
<dbReference type="GO" id="GO:0016020">
    <property type="term" value="C:membrane"/>
    <property type="evidence" value="ECO:0007669"/>
    <property type="project" value="UniProtKB-SubCell"/>
</dbReference>
<accession>A0AAQ3MEJ3</accession>
<keyword evidence="9" id="KW-0325">Glycoprotein</keyword>
<reference evidence="12 13" key="1">
    <citation type="journal article" date="2023" name="Life. Sci Alliance">
        <title>Evolutionary insights into 3D genome organization and epigenetic landscape of Vigna mungo.</title>
        <authorList>
            <person name="Junaid A."/>
            <person name="Singh B."/>
            <person name="Bhatia S."/>
        </authorList>
    </citation>
    <scope>NUCLEOTIDE SEQUENCE [LARGE SCALE GENOMIC DNA]</scope>
    <source>
        <strain evidence="12">Urdbean</strain>
    </source>
</reference>
<dbReference type="PANTHER" id="PTHR47986">
    <property type="entry name" value="OSJNBA0070M12.3 PROTEIN"/>
    <property type="match status" value="1"/>
</dbReference>
<gene>
    <name evidence="12" type="ORF">V8G54_034802</name>
</gene>
<evidence type="ECO:0000256" key="6">
    <source>
        <dbReference type="ARBA" id="ARBA00022989"/>
    </source>
</evidence>
<keyword evidence="8" id="KW-0675">Receptor</keyword>
<keyword evidence="13" id="KW-1185">Reference proteome</keyword>
<evidence type="ECO:0000256" key="4">
    <source>
        <dbReference type="ARBA" id="ARBA00022729"/>
    </source>
</evidence>
<evidence type="ECO:0000256" key="7">
    <source>
        <dbReference type="ARBA" id="ARBA00023136"/>
    </source>
</evidence>
<dbReference type="Gene3D" id="1.10.510.10">
    <property type="entry name" value="Transferase(Phosphotransferase) domain 1"/>
    <property type="match status" value="3"/>
</dbReference>
<dbReference type="PROSITE" id="PS50011">
    <property type="entry name" value="PROTEIN_KINASE_DOM"/>
    <property type="match status" value="1"/>
</dbReference>
<name>A0AAQ3MEJ3_VIGMU</name>
<dbReference type="Proteomes" id="UP001374535">
    <property type="component" value="Chromosome 11"/>
</dbReference>
<dbReference type="SUPFAM" id="SSF56112">
    <property type="entry name" value="Protein kinase-like (PK-like)"/>
    <property type="match status" value="2"/>
</dbReference>
<dbReference type="InterPro" id="IPR052422">
    <property type="entry name" value="Auxin_Ser/Thr_Kinase"/>
</dbReference>
<proteinExistence type="predicted"/>
<feature type="binding site" evidence="10">
    <location>
        <position position="58"/>
    </location>
    <ligand>
        <name>ATP</name>
        <dbReference type="ChEBI" id="CHEBI:30616"/>
    </ligand>
</feature>
<dbReference type="GO" id="GO:0005524">
    <property type="term" value="F:ATP binding"/>
    <property type="evidence" value="ECO:0007669"/>
    <property type="project" value="UniProtKB-UniRule"/>
</dbReference>
<evidence type="ECO:0000256" key="8">
    <source>
        <dbReference type="ARBA" id="ARBA00023170"/>
    </source>
</evidence>
<evidence type="ECO:0000259" key="11">
    <source>
        <dbReference type="PROSITE" id="PS50011"/>
    </source>
</evidence>
<dbReference type="InterPro" id="IPR000719">
    <property type="entry name" value="Prot_kinase_dom"/>
</dbReference>
<keyword evidence="10" id="KW-0547">Nucleotide-binding</keyword>
<evidence type="ECO:0000313" key="12">
    <source>
        <dbReference type="EMBL" id="WVY89288.1"/>
    </source>
</evidence>
<evidence type="ECO:0000256" key="2">
    <source>
        <dbReference type="ARBA" id="ARBA00022614"/>
    </source>
</evidence>
<protein>
    <recommendedName>
        <fullName evidence="11">Protein kinase domain-containing protein</fullName>
    </recommendedName>
</protein>
<keyword evidence="7" id="KW-0472">Membrane</keyword>
<dbReference type="Pfam" id="PF00069">
    <property type="entry name" value="Pkinase"/>
    <property type="match status" value="1"/>
</dbReference>
<dbReference type="PROSITE" id="PS00107">
    <property type="entry name" value="PROTEIN_KINASE_ATP"/>
    <property type="match status" value="1"/>
</dbReference>
<dbReference type="PANTHER" id="PTHR47986:SF34">
    <property type="entry name" value="RECEPTOR-LIKE KINASE TMK2"/>
    <property type="match status" value="1"/>
</dbReference>
<evidence type="ECO:0000256" key="5">
    <source>
        <dbReference type="ARBA" id="ARBA00022737"/>
    </source>
</evidence>
<feature type="domain" description="Protein kinase" evidence="11">
    <location>
        <begin position="21"/>
        <end position="329"/>
    </location>
</feature>
<evidence type="ECO:0000256" key="10">
    <source>
        <dbReference type="PROSITE-ProRule" id="PRU10141"/>
    </source>
</evidence>
<keyword evidence="4" id="KW-0732">Signal</keyword>
<evidence type="ECO:0000256" key="9">
    <source>
        <dbReference type="ARBA" id="ARBA00023180"/>
    </source>
</evidence>
<keyword evidence="6" id="KW-1133">Transmembrane helix</keyword>
<comment type="subcellular location">
    <subcellularLocation>
        <location evidence="1">Membrane</location>
        <topology evidence="1">Single-pass membrane protein</topology>
    </subcellularLocation>
</comment>
<organism evidence="12 13">
    <name type="scientific">Vigna mungo</name>
    <name type="common">Black gram</name>
    <name type="synonym">Phaseolus mungo</name>
    <dbReference type="NCBI Taxonomy" id="3915"/>
    <lineage>
        <taxon>Eukaryota</taxon>
        <taxon>Viridiplantae</taxon>
        <taxon>Streptophyta</taxon>
        <taxon>Embryophyta</taxon>
        <taxon>Tracheophyta</taxon>
        <taxon>Spermatophyta</taxon>
        <taxon>Magnoliopsida</taxon>
        <taxon>eudicotyledons</taxon>
        <taxon>Gunneridae</taxon>
        <taxon>Pentapetalae</taxon>
        <taxon>rosids</taxon>
        <taxon>fabids</taxon>
        <taxon>Fabales</taxon>
        <taxon>Fabaceae</taxon>
        <taxon>Papilionoideae</taxon>
        <taxon>50 kb inversion clade</taxon>
        <taxon>NPAAA clade</taxon>
        <taxon>indigoferoid/millettioid clade</taxon>
        <taxon>Phaseoleae</taxon>
        <taxon>Vigna</taxon>
    </lineage>
</organism>
<dbReference type="InterPro" id="IPR001245">
    <property type="entry name" value="Ser-Thr/Tyr_kinase_cat_dom"/>
</dbReference>
<evidence type="ECO:0000256" key="3">
    <source>
        <dbReference type="ARBA" id="ARBA00022692"/>
    </source>
</evidence>
<keyword evidence="3" id="KW-0812">Transmembrane</keyword>
<keyword evidence="2" id="KW-0433">Leucine-rich repeat</keyword>
<dbReference type="GO" id="GO:0004672">
    <property type="term" value="F:protein kinase activity"/>
    <property type="evidence" value="ECO:0007669"/>
    <property type="project" value="InterPro"/>
</dbReference>
<dbReference type="Pfam" id="PF07714">
    <property type="entry name" value="PK_Tyr_Ser-Thr"/>
    <property type="match status" value="1"/>
</dbReference>
<keyword evidence="10" id="KW-0067">ATP-binding</keyword>